<dbReference type="EMBL" id="JAYMRV010000001">
    <property type="protein sequence ID" value="MEM5419641.1"/>
    <property type="molecule type" value="Genomic_DNA"/>
</dbReference>
<protein>
    <recommendedName>
        <fullName evidence="3">Nucleotidyl transferase AbiEii toxin, Type IV TA system</fullName>
    </recommendedName>
</protein>
<sequence>MIGRQVPITGDLLKKVLDGATSDSVLVGGQALAFWLSHYRINSSFADGIGAITDDADFLGTSEDVQSIARKTDGIAEFPRRRGITALVGMVKIPIDDGFANVDVIHRVVGVDARNVRKHASEVEYDDIEFCVMHPLDVLVSKVTNLAKLASKQNEQGVMQAKLAISVARSYITEVADDMEEPRRVLKAINRVVKLGKRSVGRRVSRDYGISFIEAIPKEIVAFDNFHEIRWGRLLNEIK</sequence>
<reference evidence="1 2" key="1">
    <citation type="submission" date="2024-01" db="EMBL/GenBank/DDBJ databases">
        <title>The diversity of rhizobia nodulating Mimosa spp. in eleven states of Brazil covering several biomes is determined by host plant, location, and edaphic factors.</title>
        <authorList>
            <person name="Rouws L."/>
            <person name="Barauna A."/>
            <person name="Beukes C."/>
            <person name="De Faria S.M."/>
            <person name="Gross E."/>
            <person name="Dos Reis Junior F.B."/>
            <person name="Simon M."/>
            <person name="Maluk M."/>
            <person name="Odee D.W."/>
            <person name="Kenicer G."/>
            <person name="Young J.P.W."/>
            <person name="Reis V.M."/>
            <person name="Zilli J."/>
            <person name="James E.K."/>
        </authorList>
    </citation>
    <scope>NUCLEOTIDE SEQUENCE [LARGE SCALE GENOMIC DNA]</scope>
    <source>
        <strain evidence="1 2">JPY167</strain>
    </source>
</reference>
<organism evidence="1 2">
    <name type="scientific">Paraburkholderia ferrariae</name>
    <dbReference type="NCBI Taxonomy" id="386056"/>
    <lineage>
        <taxon>Bacteria</taxon>
        <taxon>Pseudomonadati</taxon>
        <taxon>Pseudomonadota</taxon>
        <taxon>Betaproteobacteria</taxon>
        <taxon>Burkholderiales</taxon>
        <taxon>Burkholderiaceae</taxon>
        <taxon>Paraburkholderia</taxon>
    </lineage>
</organism>
<accession>A0ABU9RHY3</accession>
<gene>
    <name evidence="1" type="ORF">VSR73_00945</name>
</gene>
<comment type="caution">
    <text evidence="1">The sequence shown here is derived from an EMBL/GenBank/DDBJ whole genome shotgun (WGS) entry which is preliminary data.</text>
</comment>
<evidence type="ECO:0008006" key="3">
    <source>
        <dbReference type="Google" id="ProtNLM"/>
    </source>
</evidence>
<keyword evidence="2" id="KW-1185">Reference proteome</keyword>
<name>A0ABU9RHY3_9BURK</name>
<evidence type="ECO:0000313" key="1">
    <source>
        <dbReference type="EMBL" id="MEM5419641.1"/>
    </source>
</evidence>
<evidence type="ECO:0000313" key="2">
    <source>
        <dbReference type="Proteomes" id="UP001489897"/>
    </source>
</evidence>
<proteinExistence type="predicted"/>
<dbReference type="Proteomes" id="UP001489897">
    <property type="component" value="Unassembled WGS sequence"/>
</dbReference>
<dbReference type="RefSeq" id="WP_342945505.1">
    <property type="nucleotide sequence ID" value="NZ_JAYMRV010000001.1"/>
</dbReference>